<protein>
    <submittedName>
        <fullName evidence="2">Uncharacterized protein</fullName>
    </submittedName>
</protein>
<feature type="region of interest" description="Disordered" evidence="1">
    <location>
        <begin position="552"/>
        <end position="583"/>
    </location>
</feature>
<feature type="compositionally biased region" description="Polar residues" evidence="1">
    <location>
        <begin position="574"/>
        <end position="583"/>
    </location>
</feature>
<evidence type="ECO:0000313" key="3">
    <source>
        <dbReference type="Proteomes" id="UP000011761"/>
    </source>
</evidence>
<dbReference type="AlphaFoldDB" id="M2N0X7"/>
<organism evidence="2 3">
    <name type="scientific">Baudoinia panamericana (strain UAMH 10762)</name>
    <name type="common">Angels' share fungus</name>
    <name type="synonym">Baudoinia compniacensis (strain UAMH 10762)</name>
    <dbReference type="NCBI Taxonomy" id="717646"/>
    <lineage>
        <taxon>Eukaryota</taxon>
        <taxon>Fungi</taxon>
        <taxon>Dikarya</taxon>
        <taxon>Ascomycota</taxon>
        <taxon>Pezizomycotina</taxon>
        <taxon>Dothideomycetes</taxon>
        <taxon>Dothideomycetidae</taxon>
        <taxon>Mycosphaerellales</taxon>
        <taxon>Teratosphaeriaceae</taxon>
        <taxon>Baudoinia</taxon>
    </lineage>
</organism>
<dbReference type="Proteomes" id="UP000011761">
    <property type="component" value="Unassembled WGS sequence"/>
</dbReference>
<name>M2N0X7_BAUPA</name>
<dbReference type="OrthoDB" id="3877426at2759"/>
<dbReference type="GeneID" id="19108783"/>
<dbReference type="KEGG" id="bcom:BAUCODRAFT_147640"/>
<keyword evidence="3" id="KW-1185">Reference proteome</keyword>
<evidence type="ECO:0000313" key="2">
    <source>
        <dbReference type="EMBL" id="EMC97578.1"/>
    </source>
</evidence>
<gene>
    <name evidence="2" type="ORF">BAUCODRAFT_147640</name>
</gene>
<proteinExistence type="predicted"/>
<evidence type="ECO:0000256" key="1">
    <source>
        <dbReference type="SAM" id="MobiDB-lite"/>
    </source>
</evidence>
<feature type="region of interest" description="Disordered" evidence="1">
    <location>
        <begin position="654"/>
        <end position="719"/>
    </location>
</feature>
<sequence length="719" mass="79879">MPSKASRKRAFEDILPNATLASGLVDSAKLPPAKKVKKGKKAIQWTAVPLSTPQNSGQTSTQTTGEGLPGQLLAQHDAVGTCSPRASASVRTIATERRMAHKRQPDLPRELRELRNELRELKTQLDRNRLDSLLKFECKDKETAQLKEKLAKHVYHLLKAYEYVLGYAEDAHECEEKDTQVRHARFLVDKETSIKKTLVNELAKEKEATRLAKADVQFYRDETEHSTTLVRMLEEDLSELRRLENTERQIREQRLDRKNSLPPVYGSLDDDDRIPLGVKVQEAKDSGALEVAAFKRTIRYAFNQKLQRALREWRHAVRKGSHLQSISDRALVVKLSKALGQASRNIDALMDRCNDFNDETSLSSNGSERASANKSSLVHLRRRARQEYVHDRSARLIFDLISRVLAALNLYPMECILTPDDAAETLLNWSAADAALLKALRVVVTTTKSTGDGTDRLLLIQYYTTHVNMLGQQYRQCWIKCGVPPPDHDPASTMLGSTTTWLVELFETERMMAAGATDAHDSLNELGMVTGNSSQAARTEVDHTAGAALRIDSLGPRPRTPDGHVTTSMRRRNSLTPSATTTTQPLSITQALARQTELAETYGQVVNGLTAFTQAAQAARPANTIHAPARPMEPPSFERLVNDFEALVQTAQRSSLQARRIGEAPPPYRSNVLTENAEGENGDSESVDDSDVAEDSEDGMSSELSIGDVSDPNDSDYVP</sequence>
<dbReference type="eggNOG" id="ENOG502RM5V">
    <property type="taxonomic scope" value="Eukaryota"/>
</dbReference>
<reference evidence="2 3" key="1">
    <citation type="journal article" date="2012" name="PLoS Pathog.">
        <title>Diverse lifestyles and strategies of plant pathogenesis encoded in the genomes of eighteen Dothideomycetes fungi.</title>
        <authorList>
            <person name="Ohm R.A."/>
            <person name="Feau N."/>
            <person name="Henrissat B."/>
            <person name="Schoch C.L."/>
            <person name="Horwitz B.A."/>
            <person name="Barry K.W."/>
            <person name="Condon B.J."/>
            <person name="Copeland A.C."/>
            <person name="Dhillon B."/>
            <person name="Glaser F."/>
            <person name="Hesse C.N."/>
            <person name="Kosti I."/>
            <person name="LaButti K."/>
            <person name="Lindquist E.A."/>
            <person name="Lucas S."/>
            <person name="Salamov A.A."/>
            <person name="Bradshaw R.E."/>
            <person name="Ciuffetti L."/>
            <person name="Hamelin R.C."/>
            <person name="Kema G.H.J."/>
            <person name="Lawrence C."/>
            <person name="Scott J.A."/>
            <person name="Spatafora J.W."/>
            <person name="Turgeon B.G."/>
            <person name="de Wit P.J.G.M."/>
            <person name="Zhong S."/>
            <person name="Goodwin S.B."/>
            <person name="Grigoriev I.V."/>
        </authorList>
    </citation>
    <scope>NUCLEOTIDE SEQUENCE [LARGE SCALE GENOMIC DNA]</scope>
    <source>
        <strain evidence="2 3">UAMH 10762</strain>
    </source>
</reference>
<dbReference type="EMBL" id="KB445554">
    <property type="protein sequence ID" value="EMC97578.1"/>
    <property type="molecule type" value="Genomic_DNA"/>
</dbReference>
<dbReference type="RefSeq" id="XP_007675888.1">
    <property type="nucleotide sequence ID" value="XM_007677698.1"/>
</dbReference>
<accession>M2N0X7</accession>
<dbReference type="HOGENOM" id="CLU_384477_0_0_1"/>
<feature type="compositionally biased region" description="Acidic residues" evidence="1">
    <location>
        <begin position="677"/>
        <end position="700"/>
    </location>
</feature>